<dbReference type="PATRIC" id="fig|1232683.4.peg.2283"/>
<dbReference type="OrthoDB" id="7158585at2"/>
<evidence type="ECO:0000256" key="4">
    <source>
        <dbReference type="ARBA" id="ARBA00023136"/>
    </source>
</evidence>
<feature type="transmembrane region" description="Helical" evidence="5">
    <location>
        <begin position="238"/>
        <end position="257"/>
    </location>
</feature>
<keyword evidence="2 5" id="KW-0812">Transmembrane</keyword>
<dbReference type="eggNOG" id="COG0697">
    <property type="taxonomic scope" value="Bacteria"/>
</dbReference>
<reference evidence="7 8" key="1">
    <citation type="submission" date="2014-04" db="EMBL/GenBank/DDBJ databases">
        <title>Marinobacterium kochiensis sp. nov., isolated from sediment sample collected from Kochi backwaters in Kerala, India.</title>
        <authorList>
            <person name="Singh A."/>
            <person name="Pinnaka A.K."/>
        </authorList>
    </citation>
    <scope>NUCLEOTIDE SEQUENCE [LARGE SCALE GENOMIC DNA]</scope>
    <source>
        <strain evidence="7 8">AK27</strain>
    </source>
</reference>
<keyword evidence="8" id="KW-1185">Reference proteome</keyword>
<feature type="transmembrane region" description="Helical" evidence="5">
    <location>
        <begin position="7"/>
        <end position="27"/>
    </location>
</feature>
<evidence type="ECO:0000256" key="2">
    <source>
        <dbReference type="ARBA" id="ARBA00022692"/>
    </source>
</evidence>
<proteinExistence type="predicted"/>
<sequence length="309" mass="33751">MRIQDVVLGLAVMCLWGFNFSVIKLGTDQIDPLMLVALRFTLATIPAIFFVARPPVAWRYLLAYGLVFGLGVWGMVTWSIEAGISAGMAGLLLQLSVVFSLLLGVGFLREKVGLGKVAGALLAMLGLFVSLTLEDGSVTPVGLALVMLGALCWSLTGIIVKRAGTDQVFAFSVWGMLFAPLPLLLLVCVRQGLDGVLQVSEQMNASVWFSVLFQAYPTTLLGYWLWNRLLVRYPLSTVAPFTLLVPVFGLIGSAVFYDEQIGMIKLLSCLLILSGLVVGQWQHRWLKGMGRWASSLGLLRSRIRRSIPD</sequence>
<dbReference type="InterPro" id="IPR050638">
    <property type="entry name" value="AA-Vitamin_Transporters"/>
</dbReference>
<feature type="transmembrane region" description="Helical" evidence="5">
    <location>
        <begin position="139"/>
        <end position="160"/>
    </location>
</feature>
<evidence type="ECO:0000256" key="1">
    <source>
        <dbReference type="ARBA" id="ARBA00004141"/>
    </source>
</evidence>
<dbReference type="EMBL" id="JMQN01000036">
    <property type="protein sequence ID" value="KEA63545.1"/>
    <property type="molecule type" value="Genomic_DNA"/>
</dbReference>
<feature type="transmembrane region" description="Helical" evidence="5">
    <location>
        <begin position="86"/>
        <end position="107"/>
    </location>
</feature>
<comment type="caution">
    <text evidence="7">The sequence shown here is derived from an EMBL/GenBank/DDBJ whole genome shotgun (WGS) entry which is preliminary data.</text>
</comment>
<dbReference type="Proteomes" id="UP000028252">
    <property type="component" value="Unassembled WGS sequence"/>
</dbReference>
<feature type="transmembrane region" description="Helical" evidence="5">
    <location>
        <begin position="61"/>
        <end position="80"/>
    </location>
</feature>
<name>A0A081FYE0_9GAMM</name>
<keyword evidence="3 5" id="KW-1133">Transmembrane helix</keyword>
<evidence type="ECO:0000256" key="5">
    <source>
        <dbReference type="SAM" id="Phobius"/>
    </source>
</evidence>
<evidence type="ECO:0000259" key="6">
    <source>
        <dbReference type="Pfam" id="PF00892"/>
    </source>
</evidence>
<evidence type="ECO:0000256" key="3">
    <source>
        <dbReference type="ARBA" id="ARBA00022989"/>
    </source>
</evidence>
<dbReference type="RefSeq" id="WP_051692887.1">
    <property type="nucleotide sequence ID" value="NZ_JMQN01000036.1"/>
</dbReference>
<dbReference type="InterPro" id="IPR000620">
    <property type="entry name" value="EamA_dom"/>
</dbReference>
<feature type="transmembrane region" description="Helical" evidence="5">
    <location>
        <begin position="263"/>
        <end position="281"/>
    </location>
</feature>
<dbReference type="Gene3D" id="1.10.3730.20">
    <property type="match status" value="1"/>
</dbReference>
<dbReference type="Pfam" id="PF00892">
    <property type="entry name" value="EamA"/>
    <property type="match status" value="2"/>
</dbReference>
<dbReference type="STRING" id="1232683.ADIMK_2324"/>
<feature type="transmembrane region" description="Helical" evidence="5">
    <location>
        <begin position="167"/>
        <end position="187"/>
    </location>
</feature>
<accession>A0A081FYE0</accession>
<feature type="domain" description="EamA" evidence="6">
    <location>
        <begin position="142"/>
        <end position="277"/>
    </location>
</feature>
<feature type="transmembrane region" description="Helical" evidence="5">
    <location>
        <begin position="114"/>
        <end position="133"/>
    </location>
</feature>
<feature type="domain" description="EamA" evidence="6">
    <location>
        <begin position="7"/>
        <end position="131"/>
    </location>
</feature>
<protein>
    <submittedName>
        <fullName evidence="7">Permease of the drug/metabolite transporter (DMT) superfamily</fullName>
    </submittedName>
</protein>
<evidence type="ECO:0000313" key="7">
    <source>
        <dbReference type="EMBL" id="KEA63545.1"/>
    </source>
</evidence>
<evidence type="ECO:0000313" key="8">
    <source>
        <dbReference type="Proteomes" id="UP000028252"/>
    </source>
</evidence>
<dbReference type="PANTHER" id="PTHR32322:SF9">
    <property type="entry name" value="AMINO-ACID METABOLITE EFFLUX PUMP-RELATED"/>
    <property type="match status" value="1"/>
</dbReference>
<dbReference type="PANTHER" id="PTHR32322">
    <property type="entry name" value="INNER MEMBRANE TRANSPORTER"/>
    <property type="match status" value="1"/>
</dbReference>
<comment type="subcellular location">
    <subcellularLocation>
        <location evidence="1">Membrane</location>
        <topology evidence="1">Multi-pass membrane protein</topology>
    </subcellularLocation>
</comment>
<feature type="transmembrane region" description="Helical" evidence="5">
    <location>
        <begin position="33"/>
        <end position="52"/>
    </location>
</feature>
<dbReference type="GO" id="GO:0016020">
    <property type="term" value="C:membrane"/>
    <property type="evidence" value="ECO:0007669"/>
    <property type="project" value="UniProtKB-SubCell"/>
</dbReference>
<dbReference type="SUPFAM" id="SSF103481">
    <property type="entry name" value="Multidrug resistance efflux transporter EmrE"/>
    <property type="match status" value="2"/>
</dbReference>
<dbReference type="AlphaFoldDB" id="A0A081FYE0"/>
<feature type="transmembrane region" description="Helical" evidence="5">
    <location>
        <begin position="207"/>
        <end position="226"/>
    </location>
</feature>
<dbReference type="InterPro" id="IPR037185">
    <property type="entry name" value="EmrE-like"/>
</dbReference>
<organism evidence="7 8">
    <name type="scientific">Marinobacterium lacunae</name>
    <dbReference type="NCBI Taxonomy" id="1232683"/>
    <lineage>
        <taxon>Bacteria</taxon>
        <taxon>Pseudomonadati</taxon>
        <taxon>Pseudomonadota</taxon>
        <taxon>Gammaproteobacteria</taxon>
        <taxon>Oceanospirillales</taxon>
        <taxon>Oceanospirillaceae</taxon>
        <taxon>Marinobacterium</taxon>
    </lineage>
</organism>
<keyword evidence="4 5" id="KW-0472">Membrane</keyword>
<gene>
    <name evidence="7" type="ORF">ADIMK_2324</name>
</gene>